<feature type="domain" description="HTH cro/C1-type" evidence="2">
    <location>
        <begin position="7"/>
        <end position="59"/>
    </location>
</feature>
<dbReference type="EMBL" id="JAINVB010000001">
    <property type="protein sequence ID" value="MCK0085198.1"/>
    <property type="molecule type" value="Genomic_DNA"/>
</dbReference>
<reference evidence="3" key="1">
    <citation type="journal article" date="2022" name="Cell Host Microbe">
        <title>Colonization of the live biotherapeutic product VE303 and modulation of the microbiota and metabolites in healthy volunteers.</title>
        <authorList>
            <person name="Dsouza M."/>
            <person name="Menon R."/>
            <person name="Crossette E."/>
            <person name="Bhattarai S.K."/>
            <person name="Schneider J."/>
            <person name="Kim Y.G."/>
            <person name="Reddy S."/>
            <person name="Caballero S."/>
            <person name="Felix C."/>
            <person name="Cornacchione L."/>
            <person name="Hendrickson J."/>
            <person name="Watson A.R."/>
            <person name="Minot S.S."/>
            <person name="Greenfield N."/>
            <person name="Schopf L."/>
            <person name="Szabady R."/>
            <person name="Patarroyo J."/>
            <person name="Smith W."/>
            <person name="Harrison P."/>
            <person name="Kuijper E.J."/>
            <person name="Kelly C.P."/>
            <person name="Olle B."/>
            <person name="Bobilev D."/>
            <person name="Silber J.L."/>
            <person name="Bucci V."/>
            <person name="Roberts B."/>
            <person name="Faith J."/>
            <person name="Norman J.M."/>
        </authorList>
    </citation>
    <scope>NUCLEOTIDE SEQUENCE</scope>
    <source>
        <strain evidence="3">VE303-04</strain>
    </source>
</reference>
<dbReference type="EMBL" id="JAINVB010000001">
    <property type="protein sequence ID" value="MCK0088657.1"/>
    <property type="molecule type" value="Genomic_DNA"/>
</dbReference>
<sequence length="140" mass="16088">MTVFERIESLRKTHKISQGKLEKELGFSNGSISKWKISMPTTERLQKIADYFDVSIDYLLTGKDEPKMKEATLTPKDERDIAKILEQTREQLLSQEGLMFDGDPATPEAIESILSAMQIGMELAKKKNKEKYTPKKYKKD</sequence>
<dbReference type="PANTHER" id="PTHR46558:SF11">
    <property type="entry name" value="HTH-TYPE TRANSCRIPTIONAL REGULATOR XRE"/>
    <property type="match status" value="1"/>
</dbReference>
<dbReference type="AlphaFoldDB" id="A0AAW5F181"/>
<dbReference type="CDD" id="cd00093">
    <property type="entry name" value="HTH_XRE"/>
    <property type="match status" value="1"/>
</dbReference>
<keyword evidence="1" id="KW-0238">DNA-binding</keyword>
<accession>A0AAW5F181</accession>
<dbReference type="Gene3D" id="1.10.260.40">
    <property type="entry name" value="lambda repressor-like DNA-binding domains"/>
    <property type="match status" value="1"/>
</dbReference>
<evidence type="ECO:0000313" key="3">
    <source>
        <dbReference type="EMBL" id="MCK0085198.1"/>
    </source>
</evidence>
<dbReference type="InterPro" id="IPR001387">
    <property type="entry name" value="Cro/C1-type_HTH"/>
</dbReference>
<evidence type="ECO:0000313" key="5">
    <source>
        <dbReference type="Proteomes" id="UP001203136"/>
    </source>
</evidence>
<evidence type="ECO:0000256" key="1">
    <source>
        <dbReference type="ARBA" id="ARBA00023125"/>
    </source>
</evidence>
<dbReference type="GO" id="GO:0003677">
    <property type="term" value="F:DNA binding"/>
    <property type="evidence" value="ECO:0007669"/>
    <property type="project" value="UniProtKB-KW"/>
</dbReference>
<proteinExistence type="predicted"/>
<dbReference type="PROSITE" id="PS50943">
    <property type="entry name" value="HTH_CROC1"/>
    <property type="match status" value="1"/>
</dbReference>
<evidence type="ECO:0000313" key="4">
    <source>
        <dbReference type="EMBL" id="MCK0088657.1"/>
    </source>
</evidence>
<gene>
    <name evidence="3" type="ORF">K5I21_04810</name>
    <name evidence="4" type="ORF">K5I21_22910</name>
</gene>
<protein>
    <submittedName>
        <fullName evidence="3">Helix-turn-helix domain-containing protein</fullName>
    </submittedName>
</protein>
<organism evidence="3 5">
    <name type="scientific">Clostridium symbiosum</name>
    <name type="common">Bacteroides symbiosus</name>
    <dbReference type="NCBI Taxonomy" id="1512"/>
    <lineage>
        <taxon>Bacteria</taxon>
        <taxon>Bacillati</taxon>
        <taxon>Bacillota</taxon>
        <taxon>Clostridia</taxon>
        <taxon>Lachnospirales</taxon>
        <taxon>Lachnospiraceae</taxon>
        <taxon>Otoolea</taxon>
    </lineage>
</organism>
<name>A0AAW5F181_CLOSY</name>
<dbReference type="InterPro" id="IPR010982">
    <property type="entry name" value="Lambda_DNA-bd_dom_sf"/>
</dbReference>
<dbReference type="Pfam" id="PF12844">
    <property type="entry name" value="HTH_19"/>
    <property type="match status" value="1"/>
</dbReference>
<dbReference type="Proteomes" id="UP001203136">
    <property type="component" value="Unassembled WGS sequence"/>
</dbReference>
<dbReference type="RefSeq" id="WP_024739732.1">
    <property type="nucleotide sequence ID" value="NZ_CABHNX010000059.1"/>
</dbReference>
<dbReference type="SUPFAM" id="SSF47413">
    <property type="entry name" value="lambda repressor-like DNA-binding domains"/>
    <property type="match status" value="1"/>
</dbReference>
<dbReference type="SMART" id="SM00530">
    <property type="entry name" value="HTH_XRE"/>
    <property type="match status" value="1"/>
</dbReference>
<comment type="caution">
    <text evidence="3">The sequence shown here is derived from an EMBL/GenBank/DDBJ whole genome shotgun (WGS) entry which is preliminary data.</text>
</comment>
<evidence type="ECO:0000259" key="2">
    <source>
        <dbReference type="PROSITE" id="PS50943"/>
    </source>
</evidence>
<dbReference type="PANTHER" id="PTHR46558">
    <property type="entry name" value="TRACRIPTIONAL REGULATORY PROTEIN-RELATED-RELATED"/>
    <property type="match status" value="1"/>
</dbReference>